<evidence type="ECO:0000313" key="8">
    <source>
        <dbReference type="EnsemblPlants" id="QL11p052605:mrna"/>
    </source>
</evidence>
<dbReference type="EnsemblPlants" id="QL11p052605:mrna">
    <property type="protein sequence ID" value="QL11p052605:mrna"/>
    <property type="gene ID" value="QL11p052605"/>
</dbReference>
<dbReference type="AlphaFoldDB" id="A0A7N2MZR6"/>
<organism evidence="8 9">
    <name type="scientific">Quercus lobata</name>
    <name type="common">Valley oak</name>
    <dbReference type="NCBI Taxonomy" id="97700"/>
    <lineage>
        <taxon>Eukaryota</taxon>
        <taxon>Viridiplantae</taxon>
        <taxon>Streptophyta</taxon>
        <taxon>Embryophyta</taxon>
        <taxon>Tracheophyta</taxon>
        <taxon>Spermatophyta</taxon>
        <taxon>Magnoliopsida</taxon>
        <taxon>eudicotyledons</taxon>
        <taxon>Gunneridae</taxon>
        <taxon>Pentapetalae</taxon>
        <taxon>rosids</taxon>
        <taxon>fabids</taxon>
        <taxon>Fagales</taxon>
        <taxon>Fagaceae</taxon>
        <taxon>Quercus</taxon>
    </lineage>
</organism>
<keyword evidence="3" id="KW-0963">Cytoplasm</keyword>
<proteinExistence type="inferred from homology"/>
<dbReference type="GO" id="GO:0007010">
    <property type="term" value="P:cytoskeleton organization"/>
    <property type="evidence" value="ECO:0007669"/>
    <property type="project" value="InterPro"/>
</dbReference>
<keyword evidence="9" id="KW-1185">Reference proteome</keyword>
<dbReference type="Proteomes" id="UP000594261">
    <property type="component" value="Chromosome 11"/>
</dbReference>
<evidence type="ECO:0000256" key="2">
    <source>
        <dbReference type="ARBA" id="ARBA00008825"/>
    </source>
</evidence>
<reference evidence="8 9" key="1">
    <citation type="journal article" date="2016" name="G3 (Bethesda)">
        <title>First Draft Assembly and Annotation of the Genome of a California Endemic Oak Quercus lobata Nee (Fagaceae).</title>
        <authorList>
            <person name="Sork V.L."/>
            <person name="Fitz-Gibbon S.T."/>
            <person name="Puiu D."/>
            <person name="Crepeau M."/>
            <person name="Gugger P.F."/>
            <person name="Sherman R."/>
            <person name="Stevens K."/>
            <person name="Langley C.H."/>
            <person name="Pellegrini M."/>
            <person name="Salzberg S.L."/>
        </authorList>
    </citation>
    <scope>NUCLEOTIDE SEQUENCE [LARGE SCALE GENOMIC DNA]</scope>
    <source>
        <strain evidence="8 9">cv. SW786</strain>
    </source>
</reference>
<keyword evidence="6" id="KW-0206">Cytoskeleton</keyword>
<feature type="region of interest" description="Disordered" evidence="7">
    <location>
        <begin position="1"/>
        <end position="54"/>
    </location>
</feature>
<evidence type="ECO:0000256" key="7">
    <source>
        <dbReference type="SAM" id="MobiDB-lite"/>
    </source>
</evidence>
<dbReference type="GO" id="GO:0008017">
    <property type="term" value="F:microtubule binding"/>
    <property type="evidence" value="ECO:0007669"/>
    <property type="project" value="InterPro"/>
</dbReference>
<feature type="compositionally biased region" description="Polar residues" evidence="7">
    <location>
        <begin position="12"/>
        <end position="34"/>
    </location>
</feature>
<dbReference type="Gramene" id="QL11p052605:mrna">
    <property type="protein sequence ID" value="QL11p052605:mrna"/>
    <property type="gene ID" value="QL11p052605"/>
</dbReference>
<dbReference type="Pfam" id="PF07058">
    <property type="entry name" value="MAP70"/>
    <property type="match status" value="1"/>
</dbReference>
<evidence type="ECO:0000256" key="4">
    <source>
        <dbReference type="ARBA" id="ARBA00022701"/>
    </source>
</evidence>
<dbReference type="InterPro" id="IPR009768">
    <property type="entry name" value="MAP70"/>
</dbReference>
<name>A0A7N2MZR6_QUELO</name>
<sequence>MQFKVLGERLKTSNGNTRIASEGRTISNGSSRRQSLGGAENFSKSSSNGMVRRRRVSLTFEMSSLGGDNRHQDSE</sequence>
<accession>A0A7N2MZR6</accession>
<comment type="similarity">
    <text evidence="2">Belongs to the MAP70 family.</text>
</comment>
<protein>
    <submittedName>
        <fullName evidence="8">Uncharacterized protein</fullName>
    </submittedName>
</protein>
<evidence type="ECO:0000256" key="3">
    <source>
        <dbReference type="ARBA" id="ARBA00022490"/>
    </source>
</evidence>
<keyword evidence="4" id="KW-0493">Microtubule</keyword>
<evidence type="ECO:0000256" key="1">
    <source>
        <dbReference type="ARBA" id="ARBA00004245"/>
    </source>
</evidence>
<evidence type="ECO:0000313" key="9">
    <source>
        <dbReference type="Proteomes" id="UP000594261"/>
    </source>
</evidence>
<comment type="subcellular location">
    <subcellularLocation>
        <location evidence="1">Cytoplasm</location>
        <location evidence="1">Cytoskeleton</location>
    </subcellularLocation>
</comment>
<keyword evidence="5" id="KW-0175">Coiled coil</keyword>
<evidence type="ECO:0000256" key="6">
    <source>
        <dbReference type="ARBA" id="ARBA00023212"/>
    </source>
</evidence>
<dbReference type="EMBL" id="LRBV02000011">
    <property type="status" value="NOT_ANNOTATED_CDS"/>
    <property type="molecule type" value="Genomic_DNA"/>
</dbReference>
<reference evidence="8" key="2">
    <citation type="submission" date="2021-01" db="UniProtKB">
        <authorList>
            <consortium name="EnsemblPlants"/>
        </authorList>
    </citation>
    <scope>IDENTIFICATION</scope>
</reference>
<evidence type="ECO:0000256" key="5">
    <source>
        <dbReference type="ARBA" id="ARBA00023054"/>
    </source>
</evidence>
<dbReference type="GO" id="GO:0005874">
    <property type="term" value="C:microtubule"/>
    <property type="evidence" value="ECO:0007669"/>
    <property type="project" value="UniProtKB-KW"/>
</dbReference>
<feature type="compositionally biased region" description="Basic and acidic residues" evidence="7">
    <location>
        <begin position="1"/>
        <end position="11"/>
    </location>
</feature>
<dbReference type="InParanoid" id="A0A7N2MZR6"/>